<dbReference type="AlphaFoldDB" id="A0A3Q1GK57"/>
<dbReference type="InterPro" id="IPR011161">
    <property type="entry name" value="MHC_I-like_Ag-recog"/>
</dbReference>
<keyword evidence="6" id="KW-1185">Reference proteome</keyword>
<dbReference type="GeneTree" id="ENSGT01120000271828"/>
<dbReference type="GO" id="GO:0006955">
    <property type="term" value="P:immune response"/>
    <property type="evidence" value="ECO:0007669"/>
    <property type="project" value="TreeGrafter"/>
</dbReference>
<keyword evidence="1" id="KW-0325">Glycoprotein</keyword>
<dbReference type="Gene3D" id="3.30.500.10">
    <property type="entry name" value="MHC class I-like antigen recognition-like"/>
    <property type="match status" value="1"/>
</dbReference>
<dbReference type="InterPro" id="IPR050208">
    <property type="entry name" value="MHC_class-I_related"/>
</dbReference>
<evidence type="ECO:0000256" key="2">
    <source>
        <dbReference type="RuleBase" id="RU004439"/>
    </source>
</evidence>
<feature type="domain" description="MHC class I-like antigen recognition-like" evidence="4">
    <location>
        <begin position="17"/>
        <end position="192"/>
    </location>
</feature>
<keyword evidence="3" id="KW-0732">Signal</keyword>
<sequence length="199" mass="23263">MKTLILMFLMGIGGVTTHSMKFFYTGSTQIPDFPEFVAVGMFDEVQIVYYDSNTRTAVPKQDWMNEAVDPQYWERNTGYLMGTQQSFKASIEIVKQRFNQTGGVHLYQQMVGCEWDDETDEVNGYRQYGYDGEDFVSFDQKTETWIAPKQQGVITKHKWEKDKAWIAQTKNYLTQICPEWLKKYVNYGRSSLMRKGKIT</sequence>
<dbReference type="Proteomes" id="UP000257200">
    <property type="component" value="Unplaced"/>
</dbReference>
<feature type="signal peptide" evidence="3">
    <location>
        <begin position="1"/>
        <end position="17"/>
    </location>
</feature>
<comment type="similarity">
    <text evidence="2">Belongs to the MHC class I family.</text>
</comment>
<proteinExistence type="inferred from homology"/>
<feature type="chain" id="PRO_5018554472" description="MHC class I-like antigen recognition-like domain-containing protein" evidence="3">
    <location>
        <begin position="18"/>
        <end position="199"/>
    </location>
</feature>
<dbReference type="InterPro" id="IPR037055">
    <property type="entry name" value="MHC_I-like_Ag-recog_sf"/>
</dbReference>
<protein>
    <recommendedName>
        <fullName evidence="4">MHC class I-like antigen recognition-like domain-containing protein</fullName>
    </recommendedName>
</protein>
<dbReference type="Ensembl" id="ENSAPOT00000000331.1">
    <property type="protein sequence ID" value="ENSAPOP00000027787.1"/>
    <property type="gene ID" value="ENSAPOG00000012562.1"/>
</dbReference>
<name>A0A3Q1GK57_9TELE</name>
<dbReference type="InterPro" id="IPR011162">
    <property type="entry name" value="MHC_I/II-like_Ag-recog"/>
</dbReference>
<evidence type="ECO:0000256" key="1">
    <source>
        <dbReference type="ARBA" id="ARBA00023180"/>
    </source>
</evidence>
<evidence type="ECO:0000313" key="5">
    <source>
        <dbReference type="Ensembl" id="ENSAPOP00000027787.1"/>
    </source>
</evidence>
<dbReference type="PANTHER" id="PTHR16675">
    <property type="entry name" value="MHC CLASS I-RELATED"/>
    <property type="match status" value="1"/>
</dbReference>
<reference evidence="5" key="2">
    <citation type="submission" date="2025-09" db="UniProtKB">
        <authorList>
            <consortium name="Ensembl"/>
        </authorList>
    </citation>
    <scope>IDENTIFICATION</scope>
</reference>
<evidence type="ECO:0000313" key="6">
    <source>
        <dbReference type="Proteomes" id="UP000257200"/>
    </source>
</evidence>
<dbReference type="InParanoid" id="A0A3Q1GK57"/>
<dbReference type="PANTHER" id="PTHR16675:SF237">
    <property type="entry name" value="MHC CLASS I ANTIGEN TRANSCRIPT VARIANT 1-RELATED"/>
    <property type="match status" value="1"/>
</dbReference>
<dbReference type="GO" id="GO:0009897">
    <property type="term" value="C:external side of plasma membrane"/>
    <property type="evidence" value="ECO:0007669"/>
    <property type="project" value="TreeGrafter"/>
</dbReference>
<dbReference type="FunFam" id="3.30.500.10:FF:000001">
    <property type="entry name" value="H-2 class I histocompatibility antigen, alpha chain"/>
    <property type="match status" value="1"/>
</dbReference>
<dbReference type="GO" id="GO:0005615">
    <property type="term" value="C:extracellular space"/>
    <property type="evidence" value="ECO:0007669"/>
    <property type="project" value="TreeGrafter"/>
</dbReference>
<dbReference type="SUPFAM" id="SSF54452">
    <property type="entry name" value="MHC antigen-recognition domain"/>
    <property type="match status" value="1"/>
</dbReference>
<reference evidence="5" key="1">
    <citation type="submission" date="2025-08" db="UniProtKB">
        <authorList>
            <consortium name="Ensembl"/>
        </authorList>
    </citation>
    <scope>IDENTIFICATION</scope>
</reference>
<evidence type="ECO:0000256" key="3">
    <source>
        <dbReference type="SAM" id="SignalP"/>
    </source>
</evidence>
<dbReference type="Pfam" id="PF00129">
    <property type="entry name" value="MHC_I"/>
    <property type="match status" value="1"/>
</dbReference>
<accession>A0A3Q1GK57</accession>
<dbReference type="InterPro" id="IPR001039">
    <property type="entry name" value="MHC_I_a_a1/a2"/>
</dbReference>
<dbReference type="PRINTS" id="PR01638">
    <property type="entry name" value="MHCCLASSI"/>
</dbReference>
<organism evidence="5 6">
    <name type="scientific">Acanthochromis polyacanthus</name>
    <name type="common">spiny chromis</name>
    <dbReference type="NCBI Taxonomy" id="80966"/>
    <lineage>
        <taxon>Eukaryota</taxon>
        <taxon>Metazoa</taxon>
        <taxon>Chordata</taxon>
        <taxon>Craniata</taxon>
        <taxon>Vertebrata</taxon>
        <taxon>Euteleostomi</taxon>
        <taxon>Actinopterygii</taxon>
        <taxon>Neopterygii</taxon>
        <taxon>Teleostei</taxon>
        <taxon>Neoteleostei</taxon>
        <taxon>Acanthomorphata</taxon>
        <taxon>Ovalentaria</taxon>
        <taxon>Pomacentridae</taxon>
        <taxon>Acanthochromis</taxon>
    </lineage>
</organism>
<evidence type="ECO:0000259" key="4">
    <source>
        <dbReference type="Pfam" id="PF00129"/>
    </source>
</evidence>